<evidence type="ECO:0000313" key="7">
    <source>
        <dbReference type="Proteomes" id="UP000318081"/>
    </source>
</evidence>
<dbReference type="Pfam" id="PF02659">
    <property type="entry name" value="Mntp"/>
    <property type="match status" value="1"/>
</dbReference>
<keyword evidence="7" id="KW-1185">Reference proteome</keyword>
<keyword evidence="4 5" id="KW-0472">Membrane</keyword>
<dbReference type="EMBL" id="CP036432">
    <property type="protein sequence ID" value="QDV81388.1"/>
    <property type="molecule type" value="Genomic_DNA"/>
</dbReference>
<evidence type="ECO:0000256" key="5">
    <source>
        <dbReference type="SAM" id="Phobius"/>
    </source>
</evidence>
<keyword evidence="3 5" id="KW-1133">Transmembrane helix</keyword>
<evidence type="ECO:0000256" key="1">
    <source>
        <dbReference type="ARBA" id="ARBA00022475"/>
    </source>
</evidence>
<accession>A0ABX5XHC6</accession>
<name>A0ABX5XHC6_9BACT</name>
<gene>
    <name evidence="6" type="primary">mntP_2</name>
    <name evidence="6" type="ORF">TBK1r_03030</name>
</gene>
<keyword evidence="2 5" id="KW-0812">Transmembrane</keyword>
<protein>
    <submittedName>
        <fullName evidence="6">Manganese efflux pump MntP</fullName>
    </submittedName>
</protein>
<sequence>MTAAAAASIDCLAAGTGVAIDGTNVSLVLIAIGIGSGLASALGAFLGRKMLCVGIGNAECIGGLSLFLFAGVSWIW</sequence>
<proteinExistence type="predicted"/>
<dbReference type="Proteomes" id="UP000318081">
    <property type="component" value="Chromosome"/>
</dbReference>
<evidence type="ECO:0000256" key="2">
    <source>
        <dbReference type="ARBA" id="ARBA00022692"/>
    </source>
</evidence>
<feature type="transmembrane region" description="Helical" evidence="5">
    <location>
        <begin position="29"/>
        <end position="47"/>
    </location>
</feature>
<organism evidence="6 7">
    <name type="scientific">Stieleria magnilauensis</name>
    <dbReference type="NCBI Taxonomy" id="2527963"/>
    <lineage>
        <taxon>Bacteria</taxon>
        <taxon>Pseudomonadati</taxon>
        <taxon>Planctomycetota</taxon>
        <taxon>Planctomycetia</taxon>
        <taxon>Pirellulales</taxon>
        <taxon>Pirellulaceae</taxon>
        <taxon>Stieleria</taxon>
    </lineage>
</organism>
<keyword evidence="1" id="KW-1003">Cell membrane</keyword>
<evidence type="ECO:0000256" key="4">
    <source>
        <dbReference type="ARBA" id="ARBA00023136"/>
    </source>
</evidence>
<feature type="transmembrane region" description="Helical" evidence="5">
    <location>
        <begin position="54"/>
        <end position="75"/>
    </location>
</feature>
<evidence type="ECO:0000313" key="6">
    <source>
        <dbReference type="EMBL" id="QDV81388.1"/>
    </source>
</evidence>
<evidence type="ECO:0000256" key="3">
    <source>
        <dbReference type="ARBA" id="ARBA00022989"/>
    </source>
</evidence>
<dbReference type="InterPro" id="IPR003810">
    <property type="entry name" value="Mntp/YtaF"/>
</dbReference>
<reference evidence="6 7" key="1">
    <citation type="submission" date="2019-02" db="EMBL/GenBank/DDBJ databases">
        <title>Deep-cultivation of Planctomycetes and their phenomic and genomic characterization uncovers novel biology.</title>
        <authorList>
            <person name="Wiegand S."/>
            <person name="Jogler M."/>
            <person name="Boedeker C."/>
            <person name="Pinto D."/>
            <person name="Vollmers J."/>
            <person name="Rivas-Marin E."/>
            <person name="Kohn T."/>
            <person name="Peeters S.H."/>
            <person name="Heuer A."/>
            <person name="Rast P."/>
            <person name="Oberbeckmann S."/>
            <person name="Bunk B."/>
            <person name="Jeske O."/>
            <person name="Meyerdierks A."/>
            <person name="Storesund J.E."/>
            <person name="Kallscheuer N."/>
            <person name="Luecker S."/>
            <person name="Lage O.M."/>
            <person name="Pohl T."/>
            <person name="Merkel B.J."/>
            <person name="Hornburger P."/>
            <person name="Mueller R.-W."/>
            <person name="Bruemmer F."/>
            <person name="Labrenz M."/>
            <person name="Spormann A.M."/>
            <person name="Op den Camp H."/>
            <person name="Overmann J."/>
            <person name="Amann R."/>
            <person name="Jetten M.S.M."/>
            <person name="Mascher T."/>
            <person name="Medema M.H."/>
            <person name="Devos D.P."/>
            <person name="Kaster A.-K."/>
            <person name="Ovreas L."/>
            <person name="Rohde M."/>
            <person name="Galperin M.Y."/>
            <person name="Jogler C."/>
        </authorList>
    </citation>
    <scope>NUCLEOTIDE SEQUENCE [LARGE SCALE GENOMIC DNA]</scope>
    <source>
        <strain evidence="6 7">TBK1r</strain>
    </source>
</reference>